<feature type="chain" id="PRO_5017201435" evidence="4">
    <location>
        <begin position="25"/>
        <end position="477"/>
    </location>
</feature>
<comment type="caution">
    <text evidence="5">The sequence shown here is derived from an EMBL/GenBank/DDBJ whole genome shotgun (WGS) entry which is preliminary data.</text>
</comment>
<feature type="compositionally biased region" description="Polar residues" evidence="3">
    <location>
        <begin position="28"/>
        <end position="37"/>
    </location>
</feature>
<dbReference type="AlphaFoldDB" id="A0A3A9ARU0"/>
<evidence type="ECO:0000256" key="2">
    <source>
        <dbReference type="ARBA" id="ARBA00022448"/>
    </source>
</evidence>
<feature type="signal peptide" evidence="4">
    <location>
        <begin position="1"/>
        <end position="24"/>
    </location>
</feature>
<dbReference type="PANTHER" id="PTHR43649">
    <property type="entry name" value="ARABINOSE-BINDING PROTEIN-RELATED"/>
    <property type="match status" value="1"/>
</dbReference>
<keyword evidence="6" id="KW-1185">Reference proteome</keyword>
<feature type="region of interest" description="Disordered" evidence="3">
    <location>
        <begin position="27"/>
        <end position="66"/>
    </location>
</feature>
<evidence type="ECO:0000256" key="3">
    <source>
        <dbReference type="SAM" id="MobiDB-lite"/>
    </source>
</evidence>
<dbReference type="PROSITE" id="PS51257">
    <property type="entry name" value="PROKAR_LIPOPROTEIN"/>
    <property type="match status" value="1"/>
</dbReference>
<accession>A0A3A9ARU0</accession>
<dbReference type="PANTHER" id="PTHR43649:SF29">
    <property type="entry name" value="OSMOPROTECTIVE COMPOUNDS-BINDING PROTEIN GGTB"/>
    <property type="match status" value="1"/>
</dbReference>
<protein>
    <submittedName>
        <fullName evidence="5">Extracellular solute-binding protein</fullName>
    </submittedName>
</protein>
<dbReference type="SUPFAM" id="SSF53850">
    <property type="entry name" value="Periplasmic binding protein-like II"/>
    <property type="match status" value="1"/>
</dbReference>
<dbReference type="Pfam" id="PF01547">
    <property type="entry name" value="SBP_bac_1"/>
    <property type="match status" value="1"/>
</dbReference>
<evidence type="ECO:0000256" key="4">
    <source>
        <dbReference type="SAM" id="SignalP"/>
    </source>
</evidence>
<keyword evidence="4" id="KW-0732">Signal</keyword>
<organism evidence="5 6">
    <name type="scientific">Parablautia intestinalis</name>
    <dbReference type="NCBI Taxonomy" id="2320100"/>
    <lineage>
        <taxon>Bacteria</taxon>
        <taxon>Bacillati</taxon>
        <taxon>Bacillota</taxon>
        <taxon>Clostridia</taxon>
        <taxon>Lachnospirales</taxon>
        <taxon>Lachnospiraceae</taxon>
        <taxon>Parablautia</taxon>
    </lineage>
</organism>
<dbReference type="OrthoDB" id="42940at2"/>
<evidence type="ECO:0000313" key="5">
    <source>
        <dbReference type="EMBL" id="RKI94112.1"/>
    </source>
</evidence>
<dbReference type="Gene3D" id="3.40.190.10">
    <property type="entry name" value="Periplasmic binding protein-like II"/>
    <property type="match status" value="2"/>
</dbReference>
<keyword evidence="2" id="KW-0813">Transport</keyword>
<comment type="similarity">
    <text evidence="1">Belongs to the bacterial solute-binding protein 1 family.</text>
</comment>
<dbReference type="InterPro" id="IPR006059">
    <property type="entry name" value="SBP"/>
</dbReference>
<evidence type="ECO:0000256" key="1">
    <source>
        <dbReference type="ARBA" id="ARBA00008520"/>
    </source>
</evidence>
<proteinExistence type="inferred from homology"/>
<dbReference type="Proteomes" id="UP000280696">
    <property type="component" value="Unassembled WGS sequence"/>
</dbReference>
<gene>
    <name evidence="5" type="ORF">D7V94_00585</name>
</gene>
<dbReference type="EMBL" id="RAYQ01000001">
    <property type="protein sequence ID" value="RKI94112.1"/>
    <property type="molecule type" value="Genomic_DNA"/>
</dbReference>
<reference evidence="5 6" key="1">
    <citation type="submission" date="2018-09" db="EMBL/GenBank/DDBJ databases">
        <title>Murine metabolic-syndrome-specific gut microbial biobank.</title>
        <authorList>
            <person name="Liu C."/>
        </authorList>
    </citation>
    <scope>NUCLEOTIDE SEQUENCE [LARGE SCALE GENOMIC DNA]</scope>
    <source>
        <strain evidence="5 6">0.1xD8-82</strain>
    </source>
</reference>
<dbReference type="InterPro" id="IPR050490">
    <property type="entry name" value="Bact_solute-bd_prot1"/>
</dbReference>
<evidence type="ECO:0000313" key="6">
    <source>
        <dbReference type="Proteomes" id="UP000280696"/>
    </source>
</evidence>
<dbReference type="RefSeq" id="WP_120465799.1">
    <property type="nucleotide sequence ID" value="NZ_RAYQ01000001.1"/>
</dbReference>
<name>A0A3A9ARU0_9FIRM</name>
<feature type="compositionally biased region" description="Low complexity" evidence="3">
    <location>
        <begin position="38"/>
        <end position="66"/>
    </location>
</feature>
<sequence length="477" mass="52469">MRNMKKILAMCLAGAMVFSMTACGGGSSKDSSNAGGETQSSTADAGTAADTGSEDAGTVAEAGSEAASDGERTKLVISCYLADDNQVAVREKYIDEPLKEAFPDVDIEIKMYADRQSLQVEVAGGAGPDIMDLDGPTDVAEFAKADKVLDLGEYAEKYGWGDMFYDWAYNASYYEGKLYSLPTAFEGMVMYYNTDVMEEHGWEIPGTKDELIALMKEVQEAGLIPITFGNAEYQGAVDWLYSTFLSCYAGPDVVKDIMEGRAKITDDPAKASINDMVDWWKEGYIGEKASQSVSTMDMNAFFSEGRTPMMINGTWASSGLLATYPECNWVSKMMPQDEEIGEVLPFATAGAYAINANSPNADLAAEVLNYLFTSLDRHYDSIREAGYQPYPLETFDVGELQGMDPKLLDQYTLLMDAQEKNQIGFCSWTFFPSDMRVYMNENVDGLFLDMLTVDEFLEESQKFVDQALENGTMPVLP</sequence>